<dbReference type="GO" id="GO:0006412">
    <property type="term" value="P:translation"/>
    <property type="evidence" value="ECO:0007669"/>
    <property type="project" value="InterPro"/>
</dbReference>
<dbReference type="InterPro" id="IPR014721">
    <property type="entry name" value="Ribsml_uS5_D2-typ_fold_subgr"/>
</dbReference>
<keyword evidence="12" id="KW-1185">Reference proteome</keyword>
<evidence type="ECO:0000256" key="8">
    <source>
        <dbReference type="RuleBase" id="RU003823"/>
    </source>
</evidence>
<organism evidence="11 12">
    <name type="scientific">Gomphillus americanus</name>
    <dbReference type="NCBI Taxonomy" id="1940652"/>
    <lineage>
        <taxon>Eukaryota</taxon>
        <taxon>Fungi</taxon>
        <taxon>Dikarya</taxon>
        <taxon>Ascomycota</taxon>
        <taxon>Pezizomycotina</taxon>
        <taxon>Lecanoromycetes</taxon>
        <taxon>OSLEUM clade</taxon>
        <taxon>Ostropomycetidae</taxon>
        <taxon>Ostropales</taxon>
        <taxon>Graphidaceae</taxon>
        <taxon>Gomphilloideae</taxon>
        <taxon>Gomphillus</taxon>
    </lineage>
</organism>
<dbReference type="SUPFAM" id="SSF54211">
    <property type="entry name" value="Ribosomal protein S5 domain 2-like"/>
    <property type="match status" value="1"/>
</dbReference>
<dbReference type="AlphaFoldDB" id="A0A8H3I7K7"/>
<accession>A0A8H3I7K7</accession>
<dbReference type="Proteomes" id="UP000664169">
    <property type="component" value="Unassembled WGS sequence"/>
</dbReference>
<evidence type="ECO:0000256" key="3">
    <source>
        <dbReference type="ARBA" id="ARBA00022980"/>
    </source>
</evidence>
<dbReference type="OrthoDB" id="309483at2759"/>
<keyword evidence="3 7" id="KW-0689">Ribosomal protein</keyword>
<dbReference type="GO" id="GO:0003723">
    <property type="term" value="F:RNA binding"/>
    <property type="evidence" value="ECO:0007669"/>
    <property type="project" value="InterPro"/>
</dbReference>
<feature type="region of interest" description="Disordered" evidence="9">
    <location>
        <begin position="35"/>
        <end position="69"/>
    </location>
</feature>
<comment type="subcellular location">
    <subcellularLocation>
        <location evidence="1">Mitochondrion</location>
    </subcellularLocation>
</comment>
<reference evidence="11" key="1">
    <citation type="submission" date="2021-03" db="EMBL/GenBank/DDBJ databases">
        <authorList>
            <person name="Tagirdzhanova G."/>
        </authorList>
    </citation>
    <scope>NUCLEOTIDE SEQUENCE</scope>
</reference>
<dbReference type="GO" id="GO:0003735">
    <property type="term" value="F:structural constituent of ribosome"/>
    <property type="evidence" value="ECO:0007669"/>
    <property type="project" value="UniProtKB-UniRule"/>
</dbReference>
<dbReference type="PANTHER" id="PTHR48277">
    <property type="entry name" value="MITOCHONDRIAL RIBOSOMAL PROTEIN S5"/>
    <property type="match status" value="1"/>
</dbReference>
<dbReference type="FunFam" id="3.30.160.20:FF:000022">
    <property type="entry name" value="28S ribosomal protein S5, mitochondrial"/>
    <property type="match status" value="1"/>
</dbReference>
<evidence type="ECO:0000256" key="9">
    <source>
        <dbReference type="SAM" id="MobiDB-lite"/>
    </source>
</evidence>
<evidence type="ECO:0000256" key="7">
    <source>
        <dbReference type="PROSITE-ProRule" id="PRU00268"/>
    </source>
</evidence>
<sequence length="428" mass="48628">MRSSAPLRRVFRTTVSNCLAPRSLYRCLHASNRFNEQPPEDAKLPDSNTTSTPRKSSRSQRPFTDHLLPQQELTVQRGRRVKRYRRRSTENIQSYTKEELESLKSRYSPQQIAALEAGEASISPQDIIDQGTLHRGPMTLDYLDDFSKHRAVVDKKIEVPGIQDPKTGKVPEFRWKDDHDLVDDLEDWLDQQPADGGDPLNWQKFLNENKLFHSKEKDIDTRARNYVAPAITKIDDPNIRYQVRAMADLGAYGDRMADEYQRLTKQTGFTMKEINSFGIKFLVRRRVVNQTRLGKQESIYFMAIAGNGNGLLGLGEGKSTESEMATKEAIADAIRNIVPIPRYENRTIYGNVKGKSGATELELFTRHSGKLAGIKDISARVTRARTPMNVAKAAMKALTSQRDPEEIALARGRRMVDLRRVYYAGNNA</sequence>
<keyword evidence="4" id="KW-0496">Mitochondrion</keyword>
<comment type="caution">
    <text evidence="11">The sequence shown here is derived from an EMBL/GenBank/DDBJ whole genome shotgun (WGS) entry which is preliminary data.</text>
</comment>
<dbReference type="Gene3D" id="3.30.160.20">
    <property type="match status" value="1"/>
</dbReference>
<dbReference type="EMBL" id="CAJPDQ010000001">
    <property type="protein sequence ID" value="CAF9903399.1"/>
    <property type="molecule type" value="Genomic_DNA"/>
</dbReference>
<dbReference type="InterPro" id="IPR005324">
    <property type="entry name" value="Ribosomal_uS5_C"/>
</dbReference>
<dbReference type="InterPro" id="IPR013810">
    <property type="entry name" value="Ribosomal_uS5_N"/>
</dbReference>
<evidence type="ECO:0000256" key="5">
    <source>
        <dbReference type="ARBA" id="ARBA00023274"/>
    </source>
</evidence>
<dbReference type="InterPro" id="IPR020568">
    <property type="entry name" value="Ribosomal_Su5_D2-typ_SF"/>
</dbReference>
<dbReference type="Pfam" id="PF03719">
    <property type="entry name" value="Ribosomal_S5_C"/>
    <property type="match status" value="1"/>
</dbReference>
<proteinExistence type="inferred from homology"/>
<comment type="similarity">
    <text evidence="2 8">Belongs to the universal ribosomal protein uS5 family.</text>
</comment>
<evidence type="ECO:0000313" key="11">
    <source>
        <dbReference type="EMBL" id="CAF9903399.1"/>
    </source>
</evidence>
<evidence type="ECO:0000256" key="1">
    <source>
        <dbReference type="ARBA" id="ARBA00004173"/>
    </source>
</evidence>
<feature type="compositionally biased region" description="Polar residues" evidence="9">
    <location>
        <begin position="46"/>
        <end position="62"/>
    </location>
</feature>
<dbReference type="InterPro" id="IPR000851">
    <property type="entry name" value="Ribosomal_uS5"/>
</dbReference>
<protein>
    <recommendedName>
        <fullName evidence="6">Small ribosomal subunit protein uS5m</fullName>
    </recommendedName>
</protein>
<gene>
    <name evidence="11" type="ORF">GOMPHAMPRED_000229</name>
</gene>
<dbReference type="PROSITE" id="PS50881">
    <property type="entry name" value="S5_DSRBD"/>
    <property type="match status" value="1"/>
</dbReference>
<dbReference type="GO" id="GO:0005763">
    <property type="term" value="C:mitochondrial small ribosomal subunit"/>
    <property type="evidence" value="ECO:0007669"/>
    <property type="project" value="UniProtKB-ARBA"/>
</dbReference>
<dbReference type="Pfam" id="PF00333">
    <property type="entry name" value="Ribosomal_S5"/>
    <property type="match status" value="1"/>
</dbReference>
<evidence type="ECO:0000256" key="2">
    <source>
        <dbReference type="ARBA" id="ARBA00008945"/>
    </source>
</evidence>
<evidence type="ECO:0000313" key="12">
    <source>
        <dbReference type="Proteomes" id="UP000664169"/>
    </source>
</evidence>
<evidence type="ECO:0000256" key="6">
    <source>
        <dbReference type="ARBA" id="ARBA00039335"/>
    </source>
</evidence>
<dbReference type="SUPFAM" id="SSF54768">
    <property type="entry name" value="dsRNA-binding domain-like"/>
    <property type="match status" value="1"/>
</dbReference>
<feature type="domain" description="S5 DRBM" evidence="10">
    <location>
        <begin position="277"/>
        <end position="340"/>
    </location>
</feature>
<evidence type="ECO:0000256" key="4">
    <source>
        <dbReference type="ARBA" id="ARBA00023128"/>
    </source>
</evidence>
<keyword evidence="5 7" id="KW-0687">Ribonucleoprotein</keyword>
<name>A0A8H3I7K7_9LECA</name>
<evidence type="ECO:0000259" key="10">
    <source>
        <dbReference type="PROSITE" id="PS50881"/>
    </source>
</evidence>
<dbReference type="PANTHER" id="PTHR48277:SF1">
    <property type="entry name" value="MITOCHONDRIAL RIBOSOMAL PROTEIN S5"/>
    <property type="match status" value="1"/>
</dbReference>
<dbReference type="Gene3D" id="3.30.230.10">
    <property type="match status" value="1"/>
</dbReference>